<dbReference type="EMBL" id="NUMG01000027">
    <property type="protein sequence ID" value="PGT99414.1"/>
    <property type="molecule type" value="Genomic_DNA"/>
</dbReference>
<evidence type="ECO:0000256" key="2">
    <source>
        <dbReference type="SAM" id="Phobius"/>
    </source>
</evidence>
<name>A0A2C1LNU3_BACCE</name>
<feature type="region of interest" description="Disordered" evidence="1">
    <location>
        <begin position="190"/>
        <end position="223"/>
    </location>
</feature>
<feature type="compositionally biased region" description="Basic residues" evidence="1">
    <location>
        <begin position="57"/>
        <end position="67"/>
    </location>
</feature>
<comment type="caution">
    <text evidence="3">The sequence shown here is derived from an EMBL/GenBank/DDBJ whole genome shotgun (WGS) entry which is preliminary data.</text>
</comment>
<keyword evidence="2" id="KW-0472">Membrane</keyword>
<organism evidence="3 4">
    <name type="scientific">Bacillus cereus</name>
    <dbReference type="NCBI Taxonomy" id="1396"/>
    <lineage>
        <taxon>Bacteria</taxon>
        <taxon>Bacillati</taxon>
        <taxon>Bacillota</taxon>
        <taxon>Bacilli</taxon>
        <taxon>Bacillales</taxon>
        <taxon>Bacillaceae</taxon>
        <taxon>Bacillus</taxon>
        <taxon>Bacillus cereus group</taxon>
    </lineage>
</organism>
<dbReference type="RefSeq" id="WP_098858879.1">
    <property type="nucleotide sequence ID" value="NZ_NUMG01000027.1"/>
</dbReference>
<reference evidence="3 4" key="1">
    <citation type="submission" date="2017-09" db="EMBL/GenBank/DDBJ databases">
        <title>Large-scale bioinformatics analysis of Bacillus genomes uncovers conserved roles of natural products in bacterial physiology.</title>
        <authorList>
            <consortium name="Agbiome Team Llc"/>
            <person name="Bleich R.M."/>
            <person name="Grubbs K.J."/>
            <person name="Santa Maria K.C."/>
            <person name="Allen S.E."/>
            <person name="Farag S."/>
            <person name="Shank E.A."/>
            <person name="Bowers A."/>
        </authorList>
    </citation>
    <scope>NUCLEOTIDE SEQUENCE [LARGE SCALE GENOMIC DNA]</scope>
    <source>
        <strain evidence="3 4">AFS040105</strain>
    </source>
</reference>
<gene>
    <name evidence="3" type="ORF">COD19_19005</name>
</gene>
<feature type="compositionally biased region" description="Gly residues" evidence="1">
    <location>
        <begin position="202"/>
        <end position="223"/>
    </location>
</feature>
<feature type="region of interest" description="Disordered" evidence="1">
    <location>
        <begin position="56"/>
        <end position="79"/>
    </location>
</feature>
<proteinExistence type="predicted"/>
<protein>
    <submittedName>
        <fullName evidence="3">Uncharacterized protein</fullName>
    </submittedName>
</protein>
<feature type="compositionally biased region" description="Basic and acidic residues" evidence="1">
    <location>
        <begin position="69"/>
        <end position="79"/>
    </location>
</feature>
<sequence length="223" mass="25205">MMLNANLYNGSASITGPEIYDTVQHYTIVITASALFVILVYFILIRLGYFENSLAARQRKKKNRPSSKGKVELKKEDTNKRVKETNERYIDELKERKERLRKLNREVKSQFDKEMMIRAFNQRNRTGLNQNKPSVPQKENREELAQALLFGTATTTLYGDDENREVREYKHEASVSSGRYTPSTEQTFYYVPDSTSHHDGCGNTGDNGLGGSDCGSGGDSGGV</sequence>
<dbReference type="AlphaFoldDB" id="A0A2C1LNU3"/>
<keyword evidence="2" id="KW-0812">Transmembrane</keyword>
<evidence type="ECO:0000313" key="3">
    <source>
        <dbReference type="EMBL" id="PGT99414.1"/>
    </source>
</evidence>
<keyword evidence="2" id="KW-1133">Transmembrane helix</keyword>
<evidence type="ECO:0000313" key="4">
    <source>
        <dbReference type="Proteomes" id="UP000225766"/>
    </source>
</evidence>
<dbReference type="Proteomes" id="UP000225766">
    <property type="component" value="Unassembled WGS sequence"/>
</dbReference>
<evidence type="ECO:0000256" key="1">
    <source>
        <dbReference type="SAM" id="MobiDB-lite"/>
    </source>
</evidence>
<accession>A0A2C1LNU3</accession>
<feature type="transmembrane region" description="Helical" evidence="2">
    <location>
        <begin position="26"/>
        <end position="49"/>
    </location>
</feature>